<evidence type="ECO:0000313" key="1">
    <source>
        <dbReference type="EMBL" id="AKH17535.1"/>
    </source>
</evidence>
<dbReference type="PANTHER" id="PTHR39518:SF2">
    <property type="entry name" value="UPF0215 PROTEIN MJ1150"/>
    <property type="match status" value="1"/>
</dbReference>
<dbReference type="Gene3D" id="3.30.2170.10">
    <property type="entry name" value="archaeoglobus fulgidus dsm 4304 superfamily"/>
    <property type="match status" value="1"/>
</dbReference>
<reference evidence="1 2" key="1">
    <citation type="submission" date="2015-01" db="EMBL/GenBank/DDBJ databases">
        <title>Deinococcus soli/N5/whole genome sequencing.</title>
        <authorList>
            <person name="Kim M.K."/>
            <person name="Srinivasan S."/>
            <person name="Lee J.-J."/>
        </authorList>
    </citation>
    <scope>NUCLEOTIDE SEQUENCE [LARGE SCALE GENOMIC DNA]</scope>
    <source>
        <strain evidence="1 2">N5</strain>
    </source>
</reference>
<evidence type="ECO:0000313" key="2">
    <source>
        <dbReference type="Proteomes" id="UP000034024"/>
    </source>
</evidence>
<name>A0A0F7JSA0_9DEIO</name>
<dbReference type="PIRSF" id="PIRSF006380">
    <property type="entry name" value="UCP006380"/>
    <property type="match status" value="1"/>
</dbReference>
<dbReference type="HAMAP" id="MF_00582">
    <property type="entry name" value="UPF0215"/>
    <property type="match status" value="1"/>
</dbReference>
<dbReference type="InterPro" id="IPR002802">
    <property type="entry name" value="Endo_dU"/>
</dbReference>
<proteinExistence type="inferred from homology"/>
<protein>
    <recommendedName>
        <fullName evidence="3">DUF99 family protein</fullName>
    </recommendedName>
</protein>
<dbReference type="PANTHER" id="PTHR39518">
    <property type="entry name" value="UPF0215 PROTEIN MJ1150"/>
    <property type="match status" value="1"/>
</dbReference>
<dbReference type="AlphaFoldDB" id="A0A0F7JSA0"/>
<organism evidence="1 2">
    <name type="scientific">Deinococcus soli</name>
    <name type="common">ex Cha et al. 2016</name>
    <dbReference type="NCBI Taxonomy" id="1309411"/>
    <lineage>
        <taxon>Bacteria</taxon>
        <taxon>Thermotogati</taxon>
        <taxon>Deinococcota</taxon>
        <taxon>Deinococci</taxon>
        <taxon>Deinococcales</taxon>
        <taxon>Deinococcaceae</taxon>
        <taxon>Deinococcus</taxon>
    </lineage>
</organism>
<evidence type="ECO:0008006" key="3">
    <source>
        <dbReference type="Google" id="ProtNLM"/>
    </source>
</evidence>
<accession>A0A0F7JSA0</accession>
<dbReference type="EMBL" id="CP011389">
    <property type="protein sequence ID" value="AKH17535.1"/>
    <property type="molecule type" value="Genomic_DNA"/>
</dbReference>
<gene>
    <name evidence="1" type="ORF">SY84_11335</name>
</gene>
<dbReference type="OrthoDB" id="25804at2"/>
<sequence length="184" mass="19525">MFAHAIGFDDAPFVHGWRGDVPVIGTVYARTTLHGVVSGRVRRDGRNSTAELARLVNQSPEHIQLILLQGIALAGFNVVDLHALHAQTGKPVLVVARRAPDLDRIRVALLTRVPGGARKWALIGAAGPMEPCAGVFVQRAGLTLAQAQVALEAFTVAGRVPEPLRAAHLIARGVTQGHSRGGRV</sequence>
<dbReference type="RefSeq" id="WP_046844103.1">
    <property type="nucleotide sequence ID" value="NZ_CP011389.1"/>
</dbReference>
<dbReference type="Proteomes" id="UP000034024">
    <property type="component" value="Chromosome"/>
</dbReference>
<dbReference type="PATRIC" id="fig|1309411.5.peg.2306"/>
<dbReference type="KEGG" id="dch:SY84_11335"/>
<keyword evidence="2" id="KW-1185">Reference proteome</keyword>
<dbReference type="Pfam" id="PF01949">
    <property type="entry name" value="Endo_dU"/>
    <property type="match status" value="1"/>
</dbReference>